<name>A0ABY2IVQ0_9MICO</name>
<protein>
    <submittedName>
        <fullName evidence="1">Uncharacterized protein</fullName>
    </submittedName>
</protein>
<comment type="caution">
    <text evidence="1">The sequence shown here is derived from an EMBL/GenBank/DDBJ whole genome shotgun (WGS) entry which is preliminary data.</text>
</comment>
<dbReference type="Proteomes" id="UP000297853">
    <property type="component" value="Unassembled WGS sequence"/>
</dbReference>
<reference evidence="1 2" key="1">
    <citation type="submission" date="2019-03" db="EMBL/GenBank/DDBJ databases">
        <title>Genomics of glacier-inhabiting Cryobacterium strains.</title>
        <authorList>
            <person name="Liu Q."/>
            <person name="Xin Y.-H."/>
        </authorList>
    </citation>
    <scope>NUCLEOTIDE SEQUENCE [LARGE SCALE GENOMIC DNA]</scope>
    <source>
        <strain evidence="1 2">TMT1-23-1</strain>
    </source>
</reference>
<evidence type="ECO:0000313" key="2">
    <source>
        <dbReference type="Proteomes" id="UP000297853"/>
    </source>
</evidence>
<keyword evidence="2" id="KW-1185">Reference proteome</keyword>
<gene>
    <name evidence="1" type="ORF">E3T28_13940</name>
</gene>
<sequence>MPRPLPGVGDLVLVVGWQDAALRVARELAAAHGSAEVLVAGTIAAGTQAAAGLARILDRRTALEARARGVELGQTGILAVGLGGDPATADIHAALVAALDADQVWLVVDAGRKPADTARWAAEVVRSVNVDALAVTGYGTTASPETVDELQIPIGWVDGAPAAAGTVAAMRQRLAGQADGSS</sequence>
<accession>A0ABY2IVQ0</accession>
<proteinExistence type="predicted"/>
<dbReference type="EMBL" id="SOGQ01000077">
    <property type="protein sequence ID" value="TFC95579.1"/>
    <property type="molecule type" value="Genomic_DNA"/>
</dbReference>
<evidence type="ECO:0000313" key="1">
    <source>
        <dbReference type="EMBL" id="TFC95579.1"/>
    </source>
</evidence>
<organism evidence="1 2">
    <name type="scientific">Cryobacterium sinapicolor</name>
    <dbReference type="NCBI Taxonomy" id="1259236"/>
    <lineage>
        <taxon>Bacteria</taxon>
        <taxon>Bacillati</taxon>
        <taxon>Actinomycetota</taxon>
        <taxon>Actinomycetes</taxon>
        <taxon>Micrococcales</taxon>
        <taxon>Microbacteriaceae</taxon>
        <taxon>Cryobacterium</taxon>
    </lineage>
</organism>